<dbReference type="Pfam" id="PF13374">
    <property type="entry name" value="TPR_10"/>
    <property type="match status" value="1"/>
</dbReference>
<dbReference type="EMBL" id="KN839928">
    <property type="protein sequence ID" value="KIJ58537.1"/>
    <property type="molecule type" value="Genomic_DNA"/>
</dbReference>
<evidence type="ECO:0000259" key="1">
    <source>
        <dbReference type="Pfam" id="PF12770"/>
    </source>
</evidence>
<dbReference type="OrthoDB" id="9991317at2759"/>
<protein>
    <recommendedName>
        <fullName evidence="1">CHAT domain-containing protein</fullName>
    </recommendedName>
</protein>
<gene>
    <name evidence="2" type="ORF">HYDPIDRAFT_102441</name>
</gene>
<accession>A0A0C9W7Q6</accession>
<dbReference type="SUPFAM" id="SSF48452">
    <property type="entry name" value="TPR-like"/>
    <property type="match status" value="1"/>
</dbReference>
<dbReference type="Proteomes" id="UP000053820">
    <property type="component" value="Unassembled WGS sequence"/>
</dbReference>
<keyword evidence="3" id="KW-1185">Reference proteome</keyword>
<reference evidence="2 3" key="1">
    <citation type="submission" date="2014-04" db="EMBL/GenBank/DDBJ databases">
        <title>Evolutionary Origins and Diversification of the Mycorrhizal Mutualists.</title>
        <authorList>
            <consortium name="DOE Joint Genome Institute"/>
            <consortium name="Mycorrhizal Genomics Consortium"/>
            <person name="Kohler A."/>
            <person name="Kuo A."/>
            <person name="Nagy L.G."/>
            <person name="Floudas D."/>
            <person name="Copeland A."/>
            <person name="Barry K.W."/>
            <person name="Cichocki N."/>
            <person name="Veneault-Fourrey C."/>
            <person name="LaButti K."/>
            <person name="Lindquist E.A."/>
            <person name="Lipzen A."/>
            <person name="Lundell T."/>
            <person name="Morin E."/>
            <person name="Murat C."/>
            <person name="Riley R."/>
            <person name="Ohm R."/>
            <person name="Sun H."/>
            <person name="Tunlid A."/>
            <person name="Henrissat B."/>
            <person name="Grigoriev I.V."/>
            <person name="Hibbett D.S."/>
            <person name="Martin F."/>
        </authorList>
    </citation>
    <scope>NUCLEOTIDE SEQUENCE [LARGE SCALE GENOMIC DNA]</scope>
    <source>
        <strain evidence="2 3">MD-312</strain>
    </source>
</reference>
<sequence length="806" mass="89181">AIELNRAALELRPPGHAERGVTSSNLANCLWTRYEHKGLLSDLGSAIELHRAALEICPSEHPERSPTLNNLAVCLWTRFQRHGSLSDFDEAIEIHRAALELLPPRHSCRPVFLNNVANYYWARYEQRALLSDLDNAIEQHRAVLELRPPGHPDRSLSLTNLALVLSVRFKQKSLPSDLDEAIQLNRAALQLQPVGSPDRSIVQSNLAGNLQTRFRCRCVLSDLEDAIKLSRDVLESSAPDHPERPTSLSILAESLDTRFQSQGLPSDLDEAIEAFMQYSKLSQLTSSGISRDVLNASESWAHNAEKFEHPSVLDAYRTSLVLLGRLLAVTPSVSLRHEILKANVSTLAADAFSCAVRHGEFTTAVEILEQGRAILWSQLVRLRTPLEDLAATGDVGKALAQEFMQLSFQLRKAAETAVSDREASQTRQLSAQWEEVVQQIRATPGFTRFLLPPLFSDLRKAAKGGPIIIVNASKYSCDALIILATSGPEHVPLDVAKEHVSQLSSRFRDVTRSTVAESERREVIFAVLHELWTIVVAPVVQKLSEINSVHSRHIWWCPTGEFTALPLHAAGPYTAGMKNLTDIYLSSYTPTLEALLRARRTAKASEASQQRFVAIGQPNPYEGTPLPSVSKEIEIVAGRISNAVSFTRLVDNAATVGNAVKELTSHQWVHFACHGRPNLEHPFSSSFAMHDGPLQLTQIIQAELQNPEFAFLSACHTAAYNESTPDEAIHLAAAMQFAGFRSVIGTMWAVDDTVVCRVVSTFYENMFDKSGRLDGKRAALALNKAVALLQKDIPFEQRIVFIHIGI</sequence>
<proteinExistence type="predicted"/>
<organism evidence="2 3">
    <name type="scientific">Hydnomerulius pinastri MD-312</name>
    <dbReference type="NCBI Taxonomy" id="994086"/>
    <lineage>
        <taxon>Eukaryota</taxon>
        <taxon>Fungi</taxon>
        <taxon>Dikarya</taxon>
        <taxon>Basidiomycota</taxon>
        <taxon>Agaricomycotina</taxon>
        <taxon>Agaricomycetes</taxon>
        <taxon>Agaricomycetidae</taxon>
        <taxon>Boletales</taxon>
        <taxon>Boletales incertae sedis</taxon>
        <taxon>Leucogyrophana</taxon>
    </lineage>
</organism>
<feature type="non-terminal residue" evidence="2">
    <location>
        <position position="806"/>
    </location>
</feature>
<dbReference type="Pfam" id="PF12770">
    <property type="entry name" value="CHAT"/>
    <property type="match status" value="1"/>
</dbReference>
<evidence type="ECO:0000313" key="3">
    <source>
        <dbReference type="Proteomes" id="UP000053820"/>
    </source>
</evidence>
<dbReference type="Gene3D" id="1.25.40.10">
    <property type="entry name" value="Tetratricopeptide repeat domain"/>
    <property type="match status" value="2"/>
</dbReference>
<dbReference type="InterPro" id="IPR011990">
    <property type="entry name" value="TPR-like_helical_dom_sf"/>
</dbReference>
<dbReference type="HOGENOM" id="CLU_001305_5_1_1"/>
<feature type="domain" description="CHAT" evidence="1">
    <location>
        <begin position="527"/>
        <end position="786"/>
    </location>
</feature>
<dbReference type="AlphaFoldDB" id="A0A0C9W7Q6"/>
<dbReference type="InterPro" id="IPR024983">
    <property type="entry name" value="CHAT_dom"/>
</dbReference>
<name>A0A0C9W7Q6_9AGAM</name>
<evidence type="ECO:0000313" key="2">
    <source>
        <dbReference type="EMBL" id="KIJ58537.1"/>
    </source>
</evidence>